<sequence>MTIDQTHPDLRIEPGTIQSNIATLKSIVKAHLSSIPYENLSLHYQLPDDGAGGREQPVCSIRLPATCDKMATSLRGGYCLELNALLAQALRAVGFAVETAQARVVFDPATRAEHQQQHDLVNIWPTHILLLVTTAGGRCLVDVGSAKYSLAEPLPLDQPSAVARGILGKALRLRSTTDTPDNGTPQGYYLQVSVPRERWRDHLLFQDEPAGRAAEDLIHAWMARGPAPRVAAAGSTDAEGDGYVFLEGEGRTTTVTRRRLDGPTGVAGAMAVYFGILPTYMESPRVRVEARPENAW</sequence>
<dbReference type="InterPro" id="IPR001447">
    <property type="entry name" value="Arylamine_N-AcTrfase"/>
</dbReference>
<dbReference type="Gene3D" id="3.30.2140.20">
    <property type="match status" value="1"/>
</dbReference>
<organism evidence="2 3">
    <name type="scientific">Cordyceps fumosorosea (strain ARSEF 2679)</name>
    <name type="common">Isaria fumosorosea</name>
    <dbReference type="NCBI Taxonomy" id="1081104"/>
    <lineage>
        <taxon>Eukaryota</taxon>
        <taxon>Fungi</taxon>
        <taxon>Dikarya</taxon>
        <taxon>Ascomycota</taxon>
        <taxon>Pezizomycotina</taxon>
        <taxon>Sordariomycetes</taxon>
        <taxon>Hypocreomycetidae</taxon>
        <taxon>Hypocreales</taxon>
        <taxon>Cordycipitaceae</taxon>
        <taxon>Cordyceps</taxon>
    </lineage>
</organism>
<dbReference type="OrthoDB" id="10260017at2759"/>
<comment type="caution">
    <text evidence="2">The sequence shown here is derived from an EMBL/GenBank/DDBJ whole genome shotgun (WGS) entry which is preliminary data.</text>
</comment>
<keyword evidence="3" id="KW-1185">Reference proteome</keyword>
<gene>
    <name evidence="2" type="ORF">ISF_08899</name>
</gene>
<dbReference type="PANTHER" id="PTHR11786">
    <property type="entry name" value="N-HYDROXYARYLAMINE O-ACETYLTRANSFERASE"/>
    <property type="match status" value="1"/>
</dbReference>
<accession>A0A162I7C3</accession>
<dbReference type="STRING" id="1081104.A0A162I7C3"/>
<dbReference type="RefSeq" id="XP_018700338.1">
    <property type="nucleotide sequence ID" value="XM_018852502.1"/>
</dbReference>
<dbReference type="GeneID" id="30025191"/>
<proteinExistence type="inferred from homology"/>
<dbReference type="EMBL" id="AZHB01000037">
    <property type="protein sequence ID" value="OAA53285.1"/>
    <property type="molecule type" value="Genomic_DNA"/>
</dbReference>
<evidence type="ECO:0000313" key="2">
    <source>
        <dbReference type="EMBL" id="OAA53285.1"/>
    </source>
</evidence>
<dbReference type="SUPFAM" id="SSF54001">
    <property type="entry name" value="Cysteine proteinases"/>
    <property type="match status" value="1"/>
</dbReference>
<dbReference type="GO" id="GO:0016407">
    <property type="term" value="F:acetyltransferase activity"/>
    <property type="evidence" value="ECO:0007669"/>
    <property type="project" value="InterPro"/>
</dbReference>
<dbReference type="Proteomes" id="UP000076744">
    <property type="component" value="Unassembled WGS sequence"/>
</dbReference>
<dbReference type="InterPro" id="IPR038765">
    <property type="entry name" value="Papain-like_cys_pep_sf"/>
</dbReference>
<evidence type="ECO:0000256" key="1">
    <source>
        <dbReference type="ARBA" id="ARBA00006547"/>
    </source>
</evidence>
<comment type="similarity">
    <text evidence="1">Belongs to the arylamine N-acetyltransferase family.</text>
</comment>
<dbReference type="InterPro" id="IPR053710">
    <property type="entry name" value="Arylamine_NAT_domain_sf"/>
</dbReference>
<dbReference type="Pfam" id="PF00797">
    <property type="entry name" value="Acetyltransf_2"/>
    <property type="match status" value="1"/>
</dbReference>
<evidence type="ECO:0000313" key="3">
    <source>
        <dbReference type="Proteomes" id="UP000076744"/>
    </source>
</evidence>
<reference evidence="2 3" key="1">
    <citation type="journal article" date="2016" name="Genome Biol. Evol.">
        <title>Divergent and convergent evolution of fungal pathogenicity.</title>
        <authorList>
            <person name="Shang Y."/>
            <person name="Xiao G."/>
            <person name="Zheng P."/>
            <person name="Cen K."/>
            <person name="Zhan S."/>
            <person name="Wang C."/>
        </authorList>
    </citation>
    <scope>NUCLEOTIDE SEQUENCE [LARGE SCALE GENOMIC DNA]</scope>
    <source>
        <strain evidence="2 3">ARSEF 2679</strain>
    </source>
</reference>
<keyword evidence="2" id="KW-0808">Transferase</keyword>
<name>A0A162I7C3_CORFA</name>
<dbReference type="AlphaFoldDB" id="A0A162I7C3"/>
<dbReference type="PANTHER" id="PTHR11786:SF0">
    <property type="entry name" value="ARYLAMINE N-ACETYLTRANSFERASE 4-RELATED"/>
    <property type="match status" value="1"/>
</dbReference>
<protein>
    <submittedName>
        <fullName evidence="2">N-acetyltransferase</fullName>
    </submittedName>
</protein>